<comment type="function">
    <text evidence="9">Part of the Tol-Pal system, which plays a role in outer membrane invagination during cell division and is important for maintaining outer membrane integrity.</text>
</comment>
<dbReference type="CDD" id="cd07185">
    <property type="entry name" value="OmpA_C-like"/>
    <property type="match status" value="1"/>
</dbReference>
<evidence type="ECO:0000256" key="7">
    <source>
        <dbReference type="ARBA" id="ARBA00023288"/>
    </source>
</evidence>
<dbReference type="EMBL" id="AE009442">
    <property type="protein sequence ID" value="AAO28760.1"/>
    <property type="molecule type" value="Genomic_DNA"/>
</dbReference>
<evidence type="ECO:0000256" key="1">
    <source>
        <dbReference type="ARBA" id="ARBA00004442"/>
    </source>
</evidence>
<dbReference type="KEGG" id="xft:PD_0895"/>
<dbReference type="AlphaFoldDB" id="Q87CZ4"/>
<protein>
    <recommendedName>
        <fullName evidence="9">Peptidoglycan-associated protein</fullName>
    </recommendedName>
</protein>
<evidence type="ECO:0000259" key="13">
    <source>
        <dbReference type="PROSITE" id="PS51123"/>
    </source>
</evidence>
<evidence type="ECO:0000256" key="3">
    <source>
        <dbReference type="ARBA" id="ARBA00022729"/>
    </source>
</evidence>
<keyword evidence="8 9" id="KW-0131">Cell cycle</keyword>
<dbReference type="NCBIfam" id="TIGR02802">
    <property type="entry name" value="Pal_lipo"/>
    <property type="match status" value="1"/>
</dbReference>
<evidence type="ECO:0000313" key="14">
    <source>
        <dbReference type="EMBL" id="AAO28760.1"/>
    </source>
</evidence>
<reference evidence="14 15" key="1">
    <citation type="journal article" date="2003" name="J. Bacteriol.">
        <title>Comparative analyses of the complete genome sequences of Pierce's disease and citrus variegated chlorosis strains of Xylella fastidiosa.</title>
        <authorList>
            <person name="Van Sluys M.A."/>
            <person name="de Oliveira M.C."/>
            <person name="Monteiro-Vitorello C.B."/>
            <person name="Miyaki C.Y."/>
            <person name="Furlan L.R."/>
            <person name="Camargo L.E."/>
            <person name="da Silva A.C."/>
            <person name="Moon D.H."/>
            <person name="Takita M.A."/>
            <person name="Lemos E.G."/>
            <person name="Machado M.A."/>
            <person name="Ferro M.I."/>
            <person name="da Silva F.R."/>
            <person name="Goldman M.H."/>
            <person name="Goldman G.H."/>
            <person name="Lemos M.V."/>
            <person name="El-Dorry H."/>
            <person name="Tsai S.M."/>
            <person name="Carrer H."/>
            <person name="Carraro D.M."/>
            <person name="de Oliveira R.C."/>
            <person name="Nunes L.R."/>
            <person name="Siqueira W.J."/>
            <person name="Coutinho L.L."/>
            <person name="Kimura E.T."/>
            <person name="Ferro E.S."/>
            <person name="Harakava R."/>
            <person name="Kuramae E.E."/>
            <person name="Marino C.L."/>
            <person name="Giglioti E."/>
            <person name="Abreu I.L."/>
            <person name="Alves L.M."/>
            <person name="do Amaral A.M."/>
            <person name="Baia G.S."/>
            <person name="Blanco S.R."/>
            <person name="Brito M.S."/>
            <person name="Cannavan F.S."/>
            <person name="Celestino A.V."/>
            <person name="da Cunha A.F."/>
            <person name="Fenille R.C."/>
            <person name="Ferro J.A."/>
            <person name="Formighieri E.F."/>
            <person name="Kishi L.T."/>
            <person name="Leoni S.G."/>
            <person name="Oliveira A.R."/>
            <person name="Rosa V.E.Jr."/>
            <person name="Sassaki F.T."/>
            <person name="Sena J.A."/>
            <person name="de Souza A.A."/>
            <person name="Truffi D."/>
            <person name="Tsukumo F."/>
            <person name="Yanai G.M."/>
            <person name="Zaros L.G."/>
            <person name="Civerolo E.L."/>
            <person name="Simpson A.J."/>
            <person name="Almeida N.F.Jr."/>
            <person name="Setubal J.C."/>
            <person name="Kitajima J.P."/>
        </authorList>
    </citation>
    <scope>NUCLEOTIDE SEQUENCE [LARGE SCALE GENOMIC DNA]</scope>
    <source>
        <strain evidence="15">Temecula1 / ATCC 700964</strain>
    </source>
</reference>
<dbReference type="PANTHER" id="PTHR30329">
    <property type="entry name" value="STATOR ELEMENT OF FLAGELLAR MOTOR COMPLEX"/>
    <property type="match status" value="1"/>
</dbReference>
<accession>Q87CZ4</accession>
<evidence type="ECO:0000256" key="10">
    <source>
        <dbReference type="PROSITE-ProRule" id="PRU00473"/>
    </source>
</evidence>
<keyword evidence="3 12" id="KW-0732">Signal</keyword>
<evidence type="ECO:0000256" key="12">
    <source>
        <dbReference type="SAM" id="SignalP"/>
    </source>
</evidence>
<dbReference type="SUPFAM" id="SSF103088">
    <property type="entry name" value="OmpA-like"/>
    <property type="match status" value="1"/>
</dbReference>
<dbReference type="GO" id="GO:0051301">
    <property type="term" value="P:cell division"/>
    <property type="evidence" value="ECO:0007669"/>
    <property type="project" value="UniProtKB-UniRule"/>
</dbReference>
<dbReference type="Pfam" id="PF00691">
    <property type="entry name" value="OmpA"/>
    <property type="match status" value="1"/>
</dbReference>
<organism evidence="14 15">
    <name type="scientific">Xylella fastidiosa (strain Temecula1 / ATCC 700964)</name>
    <dbReference type="NCBI Taxonomy" id="183190"/>
    <lineage>
        <taxon>Bacteria</taxon>
        <taxon>Pseudomonadati</taxon>
        <taxon>Pseudomonadota</taxon>
        <taxon>Gammaproteobacteria</taxon>
        <taxon>Lysobacterales</taxon>
        <taxon>Lysobacteraceae</taxon>
        <taxon>Xylella</taxon>
    </lineage>
</organism>
<dbReference type="Gene3D" id="3.30.1330.60">
    <property type="entry name" value="OmpA-like domain"/>
    <property type="match status" value="1"/>
</dbReference>
<dbReference type="PANTHER" id="PTHR30329:SF21">
    <property type="entry name" value="LIPOPROTEIN YIAD-RELATED"/>
    <property type="match status" value="1"/>
</dbReference>
<comment type="similarity">
    <text evidence="9">Belongs to the Pal lipoprotein family.</text>
</comment>
<comment type="subcellular location">
    <subcellularLocation>
        <location evidence="1">Cell outer membrane</location>
    </subcellularLocation>
</comment>
<dbReference type="HAMAP" id="MF_02204">
    <property type="entry name" value="Pal"/>
    <property type="match status" value="1"/>
</dbReference>
<keyword evidence="6" id="KW-0998">Cell outer membrane</keyword>
<evidence type="ECO:0000256" key="4">
    <source>
        <dbReference type="ARBA" id="ARBA00023136"/>
    </source>
</evidence>
<dbReference type="InterPro" id="IPR006664">
    <property type="entry name" value="OMP_bac"/>
</dbReference>
<gene>
    <name evidence="9" type="primary">pal</name>
    <name evidence="14" type="ordered locus">PD_0895</name>
</gene>
<dbReference type="Proteomes" id="UP000002516">
    <property type="component" value="Chromosome"/>
</dbReference>
<feature type="region of interest" description="Disordered" evidence="11">
    <location>
        <begin position="38"/>
        <end position="63"/>
    </location>
</feature>
<dbReference type="InterPro" id="IPR014169">
    <property type="entry name" value="Pal_lipo_C"/>
</dbReference>
<keyword evidence="7" id="KW-0449">Lipoprotein</keyword>
<evidence type="ECO:0000313" key="15">
    <source>
        <dbReference type="Proteomes" id="UP000002516"/>
    </source>
</evidence>
<feature type="domain" description="OmpA-like" evidence="13">
    <location>
        <begin position="71"/>
        <end position="187"/>
    </location>
</feature>
<evidence type="ECO:0000256" key="6">
    <source>
        <dbReference type="ARBA" id="ARBA00023237"/>
    </source>
</evidence>
<dbReference type="InterPro" id="IPR050330">
    <property type="entry name" value="Bact_OuterMem_StrucFunc"/>
</dbReference>
<dbReference type="PROSITE" id="PS51123">
    <property type="entry name" value="OMPA_2"/>
    <property type="match status" value="1"/>
</dbReference>
<keyword evidence="4 10" id="KW-0472">Membrane</keyword>
<keyword evidence="2 9" id="KW-0132">Cell division</keyword>
<comment type="subunit">
    <text evidence="9">The Tol-Pal system is composed of five core proteins: the inner membrane proteins TolA, TolQ and TolR, the periplasmic protein TolB and the outer membrane protein Pal. They form a network linking the inner and outer membranes and the peptidoglycan layer.</text>
</comment>
<evidence type="ECO:0000256" key="11">
    <source>
        <dbReference type="SAM" id="MobiDB-lite"/>
    </source>
</evidence>
<dbReference type="HOGENOM" id="CLU_016890_9_4_6"/>
<dbReference type="InterPro" id="IPR006665">
    <property type="entry name" value="OmpA-like"/>
</dbReference>
<keyword evidence="5" id="KW-0564">Palmitate</keyword>
<dbReference type="InterPro" id="IPR036737">
    <property type="entry name" value="OmpA-like_sf"/>
</dbReference>
<feature type="chain" id="PRO_5004303061" description="Peptidoglycan-associated protein" evidence="12">
    <location>
        <begin position="28"/>
        <end position="187"/>
    </location>
</feature>
<dbReference type="PRINTS" id="PR01021">
    <property type="entry name" value="OMPADOMAIN"/>
</dbReference>
<evidence type="ECO:0000256" key="8">
    <source>
        <dbReference type="ARBA" id="ARBA00023306"/>
    </source>
</evidence>
<name>Q87CZ4_XYLFT</name>
<sequence length="187" mass="20554">MGATIGIFMNNSTRFLLISLLSTSALVACSKKVKEQPHVPVKPMAPTVSTPTPPTATAPTDSSGLYTAADLDTDACLRQRVVYFDFDKDDVKKEFQTVLSCHAKYLRNRPSAHITLQGNTDERGSREYNIALGERRGNSVLYSLQANGASSGQLNVVSYGEERPVCTESTESCWSRNRRVEIVYTAK</sequence>
<proteinExistence type="inferred from homology"/>
<evidence type="ECO:0000256" key="9">
    <source>
        <dbReference type="HAMAP-Rule" id="MF_02204"/>
    </source>
</evidence>
<feature type="signal peptide" evidence="12">
    <location>
        <begin position="1"/>
        <end position="27"/>
    </location>
</feature>
<dbReference type="GO" id="GO:0009279">
    <property type="term" value="C:cell outer membrane"/>
    <property type="evidence" value="ECO:0007669"/>
    <property type="project" value="UniProtKB-SubCell"/>
</dbReference>
<keyword evidence="15" id="KW-1185">Reference proteome</keyword>
<dbReference type="InterPro" id="IPR039001">
    <property type="entry name" value="Pal"/>
</dbReference>
<evidence type="ECO:0000256" key="5">
    <source>
        <dbReference type="ARBA" id="ARBA00023139"/>
    </source>
</evidence>
<evidence type="ECO:0000256" key="2">
    <source>
        <dbReference type="ARBA" id="ARBA00022618"/>
    </source>
</evidence>